<dbReference type="EMBL" id="JZEY01000054">
    <property type="protein sequence ID" value="KKB09257.1"/>
    <property type="molecule type" value="Genomic_DNA"/>
</dbReference>
<protein>
    <recommendedName>
        <fullName evidence="3">ROK family transcriptional regulator</fullName>
    </recommendedName>
</protein>
<dbReference type="AlphaFoldDB" id="A0A0F5FM33"/>
<dbReference type="SUPFAM" id="SSF46785">
    <property type="entry name" value="Winged helix' DNA-binding domain"/>
    <property type="match status" value="1"/>
</dbReference>
<accession>A0A0F5FM33</accession>
<dbReference type="InterPro" id="IPR043129">
    <property type="entry name" value="ATPase_NBD"/>
</dbReference>
<dbReference type="Pfam" id="PF00480">
    <property type="entry name" value="ROK"/>
    <property type="match status" value="1"/>
</dbReference>
<dbReference type="InterPro" id="IPR000600">
    <property type="entry name" value="ROK"/>
</dbReference>
<dbReference type="InterPro" id="IPR036388">
    <property type="entry name" value="WH-like_DNA-bd_sf"/>
</dbReference>
<dbReference type="Gene3D" id="3.30.420.40">
    <property type="match status" value="2"/>
</dbReference>
<dbReference type="Proteomes" id="UP000033649">
    <property type="component" value="Unassembled WGS sequence"/>
</dbReference>
<comment type="caution">
    <text evidence="1">The sequence shown here is derived from an EMBL/GenBank/DDBJ whole genome shotgun (WGS) entry which is preliminary data.</text>
</comment>
<dbReference type="PANTHER" id="PTHR18964">
    <property type="entry name" value="ROK (REPRESSOR, ORF, KINASE) FAMILY"/>
    <property type="match status" value="1"/>
</dbReference>
<dbReference type="PATRIC" id="fig|429727.3.peg.948"/>
<dbReference type="PANTHER" id="PTHR18964:SF169">
    <property type="entry name" value="N-ACETYLMANNOSAMINE KINASE"/>
    <property type="match status" value="1"/>
</dbReference>
<dbReference type="Gene3D" id="1.10.10.10">
    <property type="entry name" value="Winged helix-like DNA-binding domain superfamily/Winged helix DNA-binding domain"/>
    <property type="match status" value="1"/>
</dbReference>
<gene>
    <name evidence="1" type="ORF">VE26_04560</name>
</gene>
<proteinExistence type="predicted"/>
<dbReference type="STRING" id="429727.VE26_04560"/>
<dbReference type="GO" id="GO:0019262">
    <property type="term" value="P:N-acetylneuraminate catabolic process"/>
    <property type="evidence" value="ECO:0007669"/>
    <property type="project" value="TreeGrafter"/>
</dbReference>
<sequence length="373" mass="40305">MAAALNVGASGAQLARITGLGPQSVSRILAALEASKLIVKGKVLRGQRGKPATPILLNPNGAYAIGCEISWRHYTLVLRNLTGDILGEHRRDYSFPIAEEILDEVSSLIKLLIQIVPPDEKERIVGIGLAMPSSMGRNVDLLGADLAVARGWSEIDVAAAIEKETGLEVQRLNDGSAGCWSELIAYPSPRPQNLAYLFVGTFVGAGLVAEGRLWQGPTGNSANLGSMLVTDEHGQNQFVHLIASLYALENRLSDAEMRLPAGDPMKWRYDTLEPVLSDWIEQSAKALAKVIANSSAVCELSTAIIDSAMPVEITARIVQRTRDRLAMLPVLTFDHPDIVQGKLGARAAAEGAAVKPIYRRLFSRDLDDVMHNF</sequence>
<dbReference type="SUPFAM" id="SSF53067">
    <property type="entry name" value="Actin-like ATPase domain"/>
    <property type="match status" value="1"/>
</dbReference>
<dbReference type="InterPro" id="IPR036390">
    <property type="entry name" value="WH_DNA-bd_sf"/>
</dbReference>
<dbReference type="GO" id="GO:0009384">
    <property type="term" value="F:N-acylmannosamine kinase activity"/>
    <property type="evidence" value="ECO:0007669"/>
    <property type="project" value="TreeGrafter"/>
</dbReference>
<keyword evidence="2" id="KW-1185">Reference proteome</keyword>
<organism evidence="1 2">
    <name type="scientific">Devosia chinhatensis</name>
    <dbReference type="NCBI Taxonomy" id="429727"/>
    <lineage>
        <taxon>Bacteria</taxon>
        <taxon>Pseudomonadati</taxon>
        <taxon>Pseudomonadota</taxon>
        <taxon>Alphaproteobacteria</taxon>
        <taxon>Hyphomicrobiales</taxon>
        <taxon>Devosiaceae</taxon>
        <taxon>Devosia</taxon>
    </lineage>
</organism>
<evidence type="ECO:0008006" key="3">
    <source>
        <dbReference type="Google" id="ProtNLM"/>
    </source>
</evidence>
<evidence type="ECO:0000313" key="1">
    <source>
        <dbReference type="EMBL" id="KKB09257.1"/>
    </source>
</evidence>
<evidence type="ECO:0000313" key="2">
    <source>
        <dbReference type="Proteomes" id="UP000033649"/>
    </source>
</evidence>
<reference evidence="1 2" key="1">
    <citation type="submission" date="2015-03" db="EMBL/GenBank/DDBJ databases">
        <authorList>
            <person name="Hassan Y."/>
            <person name="Lepp D."/>
            <person name="Li X.-Z."/>
            <person name="Zhou T."/>
        </authorList>
    </citation>
    <scope>NUCLEOTIDE SEQUENCE [LARGE SCALE GENOMIC DNA]</scope>
    <source>
        <strain evidence="1 2">IPL18</strain>
    </source>
</reference>
<name>A0A0F5FM33_9HYPH</name>